<dbReference type="Proteomes" id="UP000807469">
    <property type="component" value="Unassembled WGS sequence"/>
</dbReference>
<dbReference type="EMBL" id="MU155450">
    <property type="protein sequence ID" value="KAF9473342.1"/>
    <property type="molecule type" value="Genomic_DNA"/>
</dbReference>
<keyword evidence="1" id="KW-1133">Transmembrane helix</keyword>
<keyword evidence="3" id="KW-1185">Reference proteome</keyword>
<dbReference type="AlphaFoldDB" id="A0A9P5YP49"/>
<evidence type="ECO:0000313" key="2">
    <source>
        <dbReference type="EMBL" id="KAF9473342.1"/>
    </source>
</evidence>
<evidence type="ECO:0000256" key="1">
    <source>
        <dbReference type="SAM" id="Phobius"/>
    </source>
</evidence>
<protein>
    <submittedName>
        <fullName evidence="2">Uncharacterized protein</fullName>
    </submittedName>
</protein>
<sequence>MRVESGDGSLIVTTTAVEMAAGAQALKIEIPSLAGQLGVVALSTTATFPFRSILLAYMDAVSDDEWGNSSGIYGVIVYISEYRTCQVHKLARYLVWTTSSQVHLPCAHCKCAPEFVEDLNVLLKDEINTRRYKAFDLRVFFPLYSELLAPCIALGVGLAGFWARNILSDKWCITLL</sequence>
<proteinExistence type="predicted"/>
<evidence type="ECO:0000313" key="3">
    <source>
        <dbReference type="Proteomes" id="UP000807469"/>
    </source>
</evidence>
<gene>
    <name evidence="2" type="ORF">BDN70DRAFT_899843</name>
</gene>
<comment type="caution">
    <text evidence="2">The sequence shown here is derived from an EMBL/GenBank/DDBJ whole genome shotgun (WGS) entry which is preliminary data.</text>
</comment>
<reference evidence="2" key="1">
    <citation type="submission" date="2020-11" db="EMBL/GenBank/DDBJ databases">
        <authorList>
            <consortium name="DOE Joint Genome Institute"/>
            <person name="Ahrendt S."/>
            <person name="Riley R."/>
            <person name="Andreopoulos W."/>
            <person name="Labutti K."/>
            <person name="Pangilinan J."/>
            <person name="Ruiz-Duenas F.J."/>
            <person name="Barrasa J.M."/>
            <person name="Sanchez-Garcia M."/>
            <person name="Camarero S."/>
            <person name="Miyauchi S."/>
            <person name="Serrano A."/>
            <person name="Linde D."/>
            <person name="Babiker R."/>
            <person name="Drula E."/>
            <person name="Ayuso-Fernandez I."/>
            <person name="Pacheco R."/>
            <person name="Padilla G."/>
            <person name="Ferreira P."/>
            <person name="Barriuso J."/>
            <person name="Kellner H."/>
            <person name="Castanera R."/>
            <person name="Alfaro M."/>
            <person name="Ramirez L."/>
            <person name="Pisabarro A.G."/>
            <person name="Kuo A."/>
            <person name="Tritt A."/>
            <person name="Lipzen A."/>
            <person name="He G."/>
            <person name="Yan M."/>
            <person name="Ng V."/>
            <person name="Cullen D."/>
            <person name="Martin F."/>
            <person name="Rosso M.-N."/>
            <person name="Henrissat B."/>
            <person name="Hibbett D."/>
            <person name="Martinez A.T."/>
            <person name="Grigoriev I.V."/>
        </authorList>
    </citation>
    <scope>NUCLEOTIDE SEQUENCE</scope>
    <source>
        <strain evidence="2">CIRM-BRFM 674</strain>
    </source>
</reference>
<keyword evidence="1" id="KW-0812">Transmembrane</keyword>
<organism evidence="2 3">
    <name type="scientific">Pholiota conissans</name>
    <dbReference type="NCBI Taxonomy" id="109636"/>
    <lineage>
        <taxon>Eukaryota</taxon>
        <taxon>Fungi</taxon>
        <taxon>Dikarya</taxon>
        <taxon>Basidiomycota</taxon>
        <taxon>Agaricomycotina</taxon>
        <taxon>Agaricomycetes</taxon>
        <taxon>Agaricomycetidae</taxon>
        <taxon>Agaricales</taxon>
        <taxon>Agaricineae</taxon>
        <taxon>Strophariaceae</taxon>
        <taxon>Pholiota</taxon>
    </lineage>
</organism>
<accession>A0A9P5YP49</accession>
<name>A0A9P5YP49_9AGAR</name>
<keyword evidence="1" id="KW-0472">Membrane</keyword>
<feature type="transmembrane region" description="Helical" evidence="1">
    <location>
        <begin position="139"/>
        <end position="163"/>
    </location>
</feature>